<dbReference type="Gene3D" id="3.50.50.60">
    <property type="entry name" value="FAD/NAD(P)-binding domain"/>
    <property type="match status" value="2"/>
</dbReference>
<dbReference type="PANTHER" id="PTHR43563">
    <property type="entry name" value="AMINE OXIDASE"/>
    <property type="match status" value="1"/>
</dbReference>
<dbReference type="SUPFAM" id="SSF54373">
    <property type="entry name" value="FAD-linked reductases, C-terminal domain"/>
    <property type="match status" value="1"/>
</dbReference>
<comment type="similarity">
    <text evidence="1">Belongs to the flavin monoamine oxidase family.</text>
</comment>
<evidence type="ECO:0000313" key="3">
    <source>
        <dbReference type="EMBL" id="NWB96814.1"/>
    </source>
</evidence>
<feature type="domain" description="Amine oxidase" evidence="2">
    <location>
        <begin position="109"/>
        <end position="350"/>
    </location>
</feature>
<dbReference type="Proteomes" id="UP000539985">
    <property type="component" value="Unassembled WGS sequence"/>
</dbReference>
<gene>
    <name evidence="3" type="ORF">HX882_12995</name>
</gene>
<name>A0A7Y8C2N7_9PSED</name>
<dbReference type="InterPro" id="IPR050703">
    <property type="entry name" value="Flavin_MAO"/>
</dbReference>
<dbReference type="Pfam" id="PF01593">
    <property type="entry name" value="Amino_oxidase"/>
    <property type="match status" value="1"/>
</dbReference>
<organism evidence="3 4">
    <name type="scientific">Pseudomonas gingeri</name>
    <dbReference type="NCBI Taxonomy" id="117681"/>
    <lineage>
        <taxon>Bacteria</taxon>
        <taxon>Pseudomonadati</taxon>
        <taxon>Pseudomonadota</taxon>
        <taxon>Gammaproteobacteria</taxon>
        <taxon>Pseudomonadales</taxon>
        <taxon>Pseudomonadaceae</taxon>
        <taxon>Pseudomonas</taxon>
    </lineage>
</organism>
<sequence>MNSGKVAIIGGGLSGLYTAYRLSRRNIDYMVIEARDRLGGRIFSTPGPGPRHDLGPAWMWPDFQPRIAALVEELELTTFDQYNDGAMLIERSLQEPAKRVRGFVSGNTSVRIDGGVEQLIEALAQRLPPERIVLDSRISTVQSTASGIALQTFGPHQALNEQRFSQVISAIPLRLLAQDIVFEPVVDAQTRQGWMKTPTWMAPHAKYVALYDQAFWRDEGLSGMAQSHVGPLVEIHDASHAQVNAALFGFVGIPAAARKQLDEASLLEACRQQMVRLFGAKAGAPVAHYLKDWAADGLTATDADMLNPPEHGRPHHPHPLQGHWSERLIISGTEAALEHQGYMEGALEAADWAMRYVL</sequence>
<reference evidence="3 4" key="1">
    <citation type="submission" date="2020-04" db="EMBL/GenBank/DDBJ databases">
        <title>Molecular characterization of pseudomonads from Agaricus bisporus reveal novel blotch 2 pathogens in Western Europe.</title>
        <authorList>
            <person name="Taparia T."/>
            <person name="Krijger M."/>
            <person name="Haynes E."/>
            <person name="Elpinstone J.G."/>
            <person name="Noble R."/>
            <person name="Van Der Wolf J."/>
        </authorList>
    </citation>
    <scope>NUCLEOTIDE SEQUENCE [LARGE SCALE GENOMIC DNA]</scope>
    <source>
        <strain evidence="3 4">H7001</strain>
    </source>
</reference>
<dbReference type="EMBL" id="JACAQB010000006">
    <property type="protein sequence ID" value="NWB96814.1"/>
    <property type="molecule type" value="Genomic_DNA"/>
</dbReference>
<proteinExistence type="inferred from homology"/>
<evidence type="ECO:0000313" key="4">
    <source>
        <dbReference type="Proteomes" id="UP000539985"/>
    </source>
</evidence>
<dbReference type="InterPro" id="IPR002937">
    <property type="entry name" value="Amino_oxidase"/>
</dbReference>
<evidence type="ECO:0000256" key="1">
    <source>
        <dbReference type="ARBA" id="ARBA00005995"/>
    </source>
</evidence>
<comment type="caution">
    <text evidence="3">The sequence shown here is derived from an EMBL/GenBank/DDBJ whole genome shotgun (WGS) entry which is preliminary data.</text>
</comment>
<dbReference type="RefSeq" id="WP_177102241.1">
    <property type="nucleotide sequence ID" value="NZ_JACAQB010000006.1"/>
</dbReference>
<dbReference type="InterPro" id="IPR036188">
    <property type="entry name" value="FAD/NAD-bd_sf"/>
</dbReference>
<dbReference type="AlphaFoldDB" id="A0A7Y8C2N7"/>
<accession>A0A7Y8C2N7</accession>
<dbReference type="PANTHER" id="PTHR43563:SF1">
    <property type="entry name" value="AMINE OXIDASE [FLAVIN-CONTAINING] B"/>
    <property type="match status" value="1"/>
</dbReference>
<evidence type="ECO:0000259" key="2">
    <source>
        <dbReference type="Pfam" id="PF01593"/>
    </source>
</evidence>
<dbReference type="SUPFAM" id="SSF51905">
    <property type="entry name" value="FAD/NAD(P)-binding domain"/>
    <property type="match status" value="1"/>
</dbReference>
<protein>
    <submittedName>
        <fullName evidence="3">FAD-dependent oxidoreductase</fullName>
    </submittedName>
</protein>
<dbReference type="Pfam" id="PF13450">
    <property type="entry name" value="NAD_binding_8"/>
    <property type="match status" value="1"/>
</dbReference>
<dbReference type="GO" id="GO:0016491">
    <property type="term" value="F:oxidoreductase activity"/>
    <property type="evidence" value="ECO:0007669"/>
    <property type="project" value="InterPro"/>
</dbReference>